<protein>
    <recommendedName>
        <fullName evidence="5">Peptidyl-prolyl cis-trans isomerase</fullName>
        <ecNumber evidence="5">5.2.1.8</ecNumber>
    </recommendedName>
</protein>
<dbReference type="SMART" id="SM00456">
    <property type="entry name" value="WW"/>
    <property type="match status" value="1"/>
</dbReference>
<dbReference type="PROSITE" id="PS01096">
    <property type="entry name" value="PPIC_PPIASE_1"/>
    <property type="match status" value="1"/>
</dbReference>
<dbReference type="InterPro" id="IPR046357">
    <property type="entry name" value="PPIase_dom_sf"/>
</dbReference>
<evidence type="ECO:0000256" key="5">
    <source>
        <dbReference type="RuleBase" id="RU363014"/>
    </source>
</evidence>
<dbReference type="PROSITE" id="PS50198">
    <property type="entry name" value="PPIC_PPIASE_2"/>
    <property type="match status" value="1"/>
</dbReference>
<feature type="domain" description="WW" evidence="6">
    <location>
        <begin position="36"/>
        <end position="70"/>
    </location>
</feature>
<dbReference type="PANTHER" id="PTHR10657">
    <property type="entry name" value="PEPTIDYL-PROLYL CIS-TRANS ISOMERASE"/>
    <property type="match status" value="1"/>
</dbReference>
<dbReference type="GO" id="GO:0060261">
    <property type="term" value="P:positive regulation of transcription initiation by RNA polymerase II"/>
    <property type="evidence" value="ECO:0007669"/>
    <property type="project" value="UniProtKB-ARBA"/>
</dbReference>
<evidence type="ECO:0000259" key="7">
    <source>
        <dbReference type="PROSITE" id="PS50198"/>
    </source>
</evidence>
<dbReference type="PROSITE" id="PS01159">
    <property type="entry name" value="WW_DOMAIN_1"/>
    <property type="match status" value="1"/>
</dbReference>
<dbReference type="InterPro" id="IPR051370">
    <property type="entry name" value="PPIase_Pin1"/>
</dbReference>
<gene>
    <name evidence="8" type="ORF">RDB_LOCUS147592</name>
</gene>
<reference evidence="8" key="1">
    <citation type="submission" date="2021-01" db="EMBL/GenBank/DDBJ databases">
        <authorList>
            <person name="Kaushik A."/>
        </authorList>
    </citation>
    <scope>NUCLEOTIDE SEQUENCE</scope>
    <source>
        <strain evidence="8">AG5</strain>
    </source>
</reference>
<dbReference type="InterPro" id="IPR000297">
    <property type="entry name" value="PPIase_PpiC"/>
</dbReference>
<keyword evidence="2 4" id="KW-0697">Rotamase</keyword>
<evidence type="ECO:0000256" key="1">
    <source>
        <dbReference type="ARBA" id="ARBA00000971"/>
    </source>
</evidence>
<dbReference type="Pfam" id="PF00639">
    <property type="entry name" value="Rotamase"/>
    <property type="match status" value="1"/>
</dbReference>
<dbReference type="InterPro" id="IPR001202">
    <property type="entry name" value="WW_dom"/>
</dbReference>
<comment type="caution">
    <text evidence="8">The sequence shown here is derived from an EMBL/GenBank/DDBJ whole genome shotgun (WGS) entry which is preliminary data.</text>
</comment>
<dbReference type="Proteomes" id="UP000663827">
    <property type="component" value="Unassembled WGS sequence"/>
</dbReference>
<evidence type="ECO:0000313" key="8">
    <source>
        <dbReference type="EMBL" id="CAE7208245.1"/>
    </source>
</evidence>
<proteinExistence type="predicted"/>
<dbReference type="CDD" id="cd00201">
    <property type="entry name" value="WW"/>
    <property type="match status" value="1"/>
</dbReference>
<dbReference type="InterPro" id="IPR036020">
    <property type="entry name" value="WW_dom_sf"/>
</dbReference>
<dbReference type="SUPFAM" id="SSF51045">
    <property type="entry name" value="WW domain"/>
    <property type="match status" value="1"/>
</dbReference>
<evidence type="ECO:0000259" key="6">
    <source>
        <dbReference type="PROSITE" id="PS50020"/>
    </source>
</evidence>
<dbReference type="GO" id="GO:0005829">
    <property type="term" value="C:cytosol"/>
    <property type="evidence" value="ECO:0007669"/>
    <property type="project" value="TreeGrafter"/>
</dbReference>
<dbReference type="Pfam" id="PF00397">
    <property type="entry name" value="WW"/>
    <property type="match status" value="1"/>
</dbReference>
<dbReference type="EC" id="5.2.1.8" evidence="5"/>
<keyword evidence="3 4" id="KW-0413">Isomerase</keyword>
<dbReference type="FunFam" id="3.10.50.40:FF:000026">
    <property type="entry name" value="Peptidyl-prolyl cis-trans isomerase"/>
    <property type="match status" value="1"/>
</dbReference>
<evidence type="ECO:0000256" key="2">
    <source>
        <dbReference type="ARBA" id="ARBA00023110"/>
    </source>
</evidence>
<evidence type="ECO:0000313" key="9">
    <source>
        <dbReference type="Proteomes" id="UP000663827"/>
    </source>
</evidence>
<dbReference type="SUPFAM" id="SSF54534">
    <property type="entry name" value="FKBP-like"/>
    <property type="match status" value="1"/>
</dbReference>
<dbReference type="Gene3D" id="3.10.50.40">
    <property type="match status" value="1"/>
</dbReference>
<evidence type="ECO:0000256" key="4">
    <source>
        <dbReference type="PROSITE-ProRule" id="PRU00278"/>
    </source>
</evidence>
<dbReference type="AlphaFoldDB" id="A0A8H3E770"/>
<dbReference type="InterPro" id="IPR023058">
    <property type="entry name" value="PPIase_PpiC_CS"/>
</dbReference>
<dbReference type="GO" id="GO:0003755">
    <property type="term" value="F:peptidyl-prolyl cis-trans isomerase activity"/>
    <property type="evidence" value="ECO:0007669"/>
    <property type="project" value="UniProtKB-UniRule"/>
</dbReference>
<feature type="domain" description="PpiC" evidence="7">
    <location>
        <begin position="97"/>
        <end position="208"/>
    </location>
</feature>
<dbReference type="EMBL" id="CAJNJQ010004101">
    <property type="protein sequence ID" value="CAE7208245.1"/>
    <property type="molecule type" value="Genomic_DNA"/>
</dbReference>
<evidence type="ECO:0000256" key="3">
    <source>
        <dbReference type="ARBA" id="ARBA00023235"/>
    </source>
</evidence>
<accession>A0A8H3E770</accession>
<sequence>MKRSLALLKYDAEDIVVDIADQGHDYVTLTSRLLPSGLGAGWEVRKSNSRGVHYFYNPETKESRWEPPEGFTEEQVKALPGAAEHIKDKTNSASVPTGQMRASHLLVKHSGSRRPSSWKEENITRSKDDAIKILEGYAAEIGTDPIKFAELATEYSDCSSHRNGGDLGVFGKGQMQKPFEDGVLALEVGGISGVVETDSGVHLIMRTG</sequence>
<dbReference type="Gene3D" id="2.20.70.10">
    <property type="match status" value="1"/>
</dbReference>
<comment type="catalytic activity">
    <reaction evidence="1 5">
        <text>[protein]-peptidylproline (omega=180) = [protein]-peptidylproline (omega=0)</text>
        <dbReference type="Rhea" id="RHEA:16237"/>
        <dbReference type="Rhea" id="RHEA-COMP:10747"/>
        <dbReference type="Rhea" id="RHEA-COMP:10748"/>
        <dbReference type="ChEBI" id="CHEBI:83833"/>
        <dbReference type="ChEBI" id="CHEBI:83834"/>
        <dbReference type="EC" id="5.2.1.8"/>
    </reaction>
</comment>
<organism evidence="8 9">
    <name type="scientific">Rhizoctonia solani</name>
    <dbReference type="NCBI Taxonomy" id="456999"/>
    <lineage>
        <taxon>Eukaryota</taxon>
        <taxon>Fungi</taxon>
        <taxon>Dikarya</taxon>
        <taxon>Basidiomycota</taxon>
        <taxon>Agaricomycotina</taxon>
        <taxon>Agaricomycetes</taxon>
        <taxon>Cantharellales</taxon>
        <taxon>Ceratobasidiaceae</taxon>
        <taxon>Rhizoctonia</taxon>
    </lineage>
</organism>
<dbReference type="PANTHER" id="PTHR10657:SF4">
    <property type="entry name" value="PEPTIDYL-PROLYL CIS-TRANS ISOMERASE-RELATED"/>
    <property type="match status" value="1"/>
</dbReference>
<dbReference type="GO" id="GO:0005634">
    <property type="term" value="C:nucleus"/>
    <property type="evidence" value="ECO:0007669"/>
    <property type="project" value="TreeGrafter"/>
</dbReference>
<name>A0A8H3E770_9AGAM</name>
<dbReference type="PROSITE" id="PS50020">
    <property type="entry name" value="WW_DOMAIN_2"/>
    <property type="match status" value="1"/>
</dbReference>